<feature type="transmembrane region" description="Helical" evidence="1">
    <location>
        <begin position="69"/>
        <end position="93"/>
    </location>
</feature>
<feature type="transmembrane region" description="Helical" evidence="1">
    <location>
        <begin position="36"/>
        <end position="57"/>
    </location>
</feature>
<reference evidence="2" key="1">
    <citation type="submission" date="2023-10" db="EMBL/GenBank/DDBJ databases">
        <authorList>
            <person name="Chen Y."/>
            <person name="Shah S."/>
            <person name="Dougan E. K."/>
            <person name="Thang M."/>
            <person name="Chan C."/>
        </authorList>
    </citation>
    <scope>NUCLEOTIDE SEQUENCE [LARGE SCALE GENOMIC DNA]</scope>
</reference>
<keyword evidence="3" id="KW-1185">Reference proteome</keyword>
<name>A0ABN9SKY1_9DINO</name>
<dbReference type="Proteomes" id="UP001189429">
    <property type="component" value="Unassembled WGS sequence"/>
</dbReference>
<evidence type="ECO:0000313" key="3">
    <source>
        <dbReference type="Proteomes" id="UP001189429"/>
    </source>
</evidence>
<protein>
    <submittedName>
        <fullName evidence="2">Uncharacterized protein</fullName>
    </submittedName>
</protein>
<evidence type="ECO:0000256" key="1">
    <source>
        <dbReference type="SAM" id="Phobius"/>
    </source>
</evidence>
<dbReference type="EMBL" id="CAUYUJ010011705">
    <property type="protein sequence ID" value="CAK0832441.1"/>
    <property type="molecule type" value="Genomic_DNA"/>
</dbReference>
<keyword evidence="1" id="KW-0472">Membrane</keyword>
<feature type="transmembrane region" description="Helical" evidence="1">
    <location>
        <begin position="6"/>
        <end position="24"/>
    </location>
</feature>
<gene>
    <name evidence="2" type="ORF">PCOR1329_LOCUS30458</name>
</gene>
<comment type="caution">
    <text evidence="2">The sequence shown here is derived from an EMBL/GenBank/DDBJ whole genome shotgun (WGS) entry which is preliminary data.</text>
</comment>
<organism evidence="2 3">
    <name type="scientific">Prorocentrum cordatum</name>
    <dbReference type="NCBI Taxonomy" id="2364126"/>
    <lineage>
        <taxon>Eukaryota</taxon>
        <taxon>Sar</taxon>
        <taxon>Alveolata</taxon>
        <taxon>Dinophyceae</taxon>
        <taxon>Prorocentrales</taxon>
        <taxon>Prorocentraceae</taxon>
        <taxon>Prorocentrum</taxon>
    </lineage>
</organism>
<accession>A0ABN9SKY1</accession>
<keyword evidence="1" id="KW-0812">Transmembrane</keyword>
<proteinExistence type="predicted"/>
<sequence length="263" mass="28804">MAISGIVGITCCGVVGLLISAMRAAVDEGLAWEVRWVCSAAALVVANVLLTGVEGFLTSSSNSNVSDGALWYAAASAHAINNAFNCLQVAFLSRLSGPRSFRRLAVDAFERINPYTSSELQCRYLEFLVYLDDAQVKRVRCSYLRHLRGMGSTMVRCQEVPVAEAYVGSEGLPNSRDEPKHRYVVSHPWISKEHPDPNGVQLWALVEQLDLMEASDSDAVFIDFMGCRSTTSRTRTYSVWSSRGRGRILGGTGLSAARPRRCC</sequence>
<keyword evidence="1" id="KW-1133">Transmembrane helix</keyword>
<evidence type="ECO:0000313" key="2">
    <source>
        <dbReference type="EMBL" id="CAK0832441.1"/>
    </source>
</evidence>